<dbReference type="PANTHER" id="PTHR46499:SF1">
    <property type="entry name" value="QUEUINE TRNA-RIBOSYLTRANSFERASE"/>
    <property type="match status" value="1"/>
</dbReference>
<evidence type="ECO:0000313" key="4">
    <source>
        <dbReference type="Proteomes" id="UP000070457"/>
    </source>
</evidence>
<dbReference type="InterPro" id="IPR050076">
    <property type="entry name" value="ArchSynthase1/Queuine_TRR"/>
</dbReference>
<reference evidence="3 4" key="1">
    <citation type="submission" date="2015-02" db="EMBL/GenBank/DDBJ databases">
        <title>Improved understanding of the partial-nitritation anammox process through 23 genomes representing the majority of the microbial community.</title>
        <authorList>
            <person name="Speth D.R."/>
            <person name="In T Zandt M."/>
            <person name="Guerrero Cruz S."/>
            <person name="Jetten M.S."/>
            <person name="Dutilh B.E."/>
        </authorList>
    </citation>
    <scope>NUCLEOTIDE SEQUENCE [LARGE SCALE GENOMIC DNA]</scope>
    <source>
        <strain evidence="3">OLB20</strain>
    </source>
</reference>
<evidence type="ECO:0000313" key="3">
    <source>
        <dbReference type="EMBL" id="KXK26417.1"/>
    </source>
</evidence>
<feature type="domain" description="tRNA-guanine(15) transglycosylase-like" evidence="2">
    <location>
        <begin position="10"/>
        <end position="380"/>
    </location>
</feature>
<keyword evidence="3" id="KW-0328">Glycosyltransferase</keyword>
<dbReference type="GO" id="GO:0005737">
    <property type="term" value="C:cytoplasm"/>
    <property type="evidence" value="ECO:0007669"/>
    <property type="project" value="TreeGrafter"/>
</dbReference>
<keyword evidence="3" id="KW-0808">Transferase</keyword>
<dbReference type="Gene3D" id="3.20.20.105">
    <property type="entry name" value="Queuine tRNA-ribosyltransferase-like"/>
    <property type="match status" value="1"/>
</dbReference>
<evidence type="ECO:0000259" key="2">
    <source>
        <dbReference type="Pfam" id="PF01702"/>
    </source>
</evidence>
<evidence type="ECO:0000256" key="1">
    <source>
        <dbReference type="ARBA" id="ARBA00022694"/>
    </source>
</evidence>
<dbReference type="PANTHER" id="PTHR46499">
    <property type="entry name" value="QUEUINE TRNA-RIBOSYLTRANSFERASE"/>
    <property type="match status" value="1"/>
</dbReference>
<dbReference type="InterPro" id="IPR036511">
    <property type="entry name" value="TGT-like_sf"/>
</dbReference>
<dbReference type="EMBL" id="JYNZ01000003">
    <property type="protein sequence ID" value="KXK26417.1"/>
    <property type="molecule type" value="Genomic_DNA"/>
</dbReference>
<dbReference type="GO" id="GO:0002099">
    <property type="term" value="P:tRNA wobble guanine modification"/>
    <property type="evidence" value="ECO:0007669"/>
    <property type="project" value="TreeGrafter"/>
</dbReference>
<dbReference type="NCBIfam" id="TIGR00449">
    <property type="entry name" value="tgt_general"/>
    <property type="match status" value="1"/>
</dbReference>
<name>A0A136LXU3_9BACT</name>
<protein>
    <submittedName>
        <fullName evidence="3">Queuine tRNA-ribosyltransferase</fullName>
        <ecNumber evidence="3">2.4.2.29</ecNumber>
    </submittedName>
</protein>
<keyword evidence="1" id="KW-0819">tRNA processing</keyword>
<gene>
    <name evidence="3" type="primary">tgt</name>
    <name evidence="3" type="ORF">TR69_WS6001000420</name>
</gene>
<organism evidence="3 4">
    <name type="scientific">candidate division WS6 bacterium OLB20</name>
    <dbReference type="NCBI Taxonomy" id="1617426"/>
    <lineage>
        <taxon>Bacteria</taxon>
        <taxon>Candidatus Dojkabacteria</taxon>
    </lineage>
</organism>
<sequence>MVEFQRTDSNRTATILTSHGTIQTPVFMPDATYGTVQEVSMNDLDTIGTEALVTTTLHIEQKLGAEYLKQYGGAHKLFGWNKPLLTDSGGFQVFSLIHRNNNKQNLITEAGCSFIDYRDGSYNFLSPERSQYVQHLIGSDMRVVLDEPVIEDDSVSTITASVDRTTRWAKRSKQAFLQLNGLTEKDFNDPRIQRPLLTAVVQGANSFELRKRSADALIEIGFDMYGFGGLPLRNKYSWKEDAPKGFYHELISYVADLLPRDRIRYGLGMGTPDDLIYAYSAGWDIFDSVLPTRNARHGYLYVSKGSGDKSYGSYDVLHIKSERYKFDDGMIDPGMDNPPYPQVSRAYLRHLIRMKSGTGMRIATMHNLAFYQRLMDSLRKQQPDPART</sequence>
<dbReference type="AlphaFoldDB" id="A0A136LXU3"/>
<dbReference type="EC" id="2.4.2.29" evidence="3"/>
<dbReference type="SUPFAM" id="SSF51713">
    <property type="entry name" value="tRNA-guanine transglycosylase"/>
    <property type="match status" value="1"/>
</dbReference>
<dbReference type="GO" id="GO:0016757">
    <property type="term" value="F:glycosyltransferase activity"/>
    <property type="evidence" value="ECO:0007669"/>
    <property type="project" value="UniProtKB-KW"/>
</dbReference>
<dbReference type="STRING" id="1617426.TR69_WS6001000420"/>
<dbReference type="PATRIC" id="fig|1617426.3.peg.417"/>
<proteinExistence type="predicted"/>
<dbReference type="InterPro" id="IPR002616">
    <property type="entry name" value="tRNA_ribo_trans-like"/>
</dbReference>
<accession>A0A136LXU3</accession>
<dbReference type="Pfam" id="PF01702">
    <property type="entry name" value="TGT"/>
    <property type="match status" value="1"/>
</dbReference>
<comment type="caution">
    <text evidence="3">The sequence shown here is derived from an EMBL/GenBank/DDBJ whole genome shotgun (WGS) entry which is preliminary data.</text>
</comment>
<dbReference type="Proteomes" id="UP000070457">
    <property type="component" value="Unassembled WGS sequence"/>
</dbReference>